<comment type="catalytic activity">
    <reaction evidence="1">
        <text>3-deoxy-alpha-D-manno-2-octulosonate-8-phosphate + H2O = 3-deoxy-alpha-D-manno-oct-2-ulosonate + phosphate</text>
        <dbReference type="Rhea" id="RHEA:11500"/>
        <dbReference type="ChEBI" id="CHEBI:15377"/>
        <dbReference type="ChEBI" id="CHEBI:43474"/>
        <dbReference type="ChEBI" id="CHEBI:85985"/>
        <dbReference type="ChEBI" id="CHEBI:85986"/>
        <dbReference type="EC" id="3.1.3.45"/>
    </reaction>
</comment>
<dbReference type="InterPro" id="IPR010023">
    <property type="entry name" value="KdsC_fam"/>
</dbReference>
<evidence type="ECO:0000256" key="9">
    <source>
        <dbReference type="ARBA" id="ARBA00022842"/>
    </source>
</evidence>
<evidence type="ECO:0000256" key="11">
    <source>
        <dbReference type="ARBA" id="ARBA00031051"/>
    </source>
</evidence>
<evidence type="ECO:0000256" key="4">
    <source>
        <dbReference type="ARBA" id="ARBA00011881"/>
    </source>
</evidence>
<dbReference type="EMBL" id="FNKY01000001">
    <property type="protein sequence ID" value="SDQ34335.1"/>
    <property type="molecule type" value="Genomic_DNA"/>
</dbReference>
<dbReference type="InterPro" id="IPR050793">
    <property type="entry name" value="CMP-NeuNAc_synthase"/>
</dbReference>
<reference evidence="12 13" key="1">
    <citation type="submission" date="2016-10" db="EMBL/GenBank/DDBJ databases">
        <authorList>
            <person name="Varghese N."/>
            <person name="Submissions S."/>
        </authorList>
    </citation>
    <scope>NUCLEOTIDE SEQUENCE [LARGE SCALE GENOMIC DNA]</scope>
    <source>
        <strain evidence="12 13">Nl1</strain>
    </source>
</reference>
<protein>
    <recommendedName>
        <fullName evidence="6">3-deoxy-D-manno-octulosonate 8-phosphate phosphatase KdsC</fullName>
        <ecNumber evidence="5">3.1.3.45</ecNumber>
    </recommendedName>
    <alternativeName>
        <fullName evidence="11">KDO 8-P phosphatase</fullName>
    </alternativeName>
</protein>
<dbReference type="Proteomes" id="UP000183471">
    <property type="component" value="Unassembled WGS sequence"/>
</dbReference>
<evidence type="ECO:0000256" key="10">
    <source>
        <dbReference type="ARBA" id="ARBA00022985"/>
    </source>
</evidence>
<comment type="caution">
    <text evidence="12">The sequence shown here is derived from an EMBL/GenBank/DDBJ whole genome shotgun (WGS) entry which is preliminary data.</text>
</comment>
<evidence type="ECO:0000256" key="5">
    <source>
        <dbReference type="ARBA" id="ARBA00013066"/>
    </source>
</evidence>
<dbReference type="NCBIfam" id="TIGR01662">
    <property type="entry name" value="HAD-SF-IIIA"/>
    <property type="match status" value="1"/>
</dbReference>
<dbReference type="SUPFAM" id="SSF56784">
    <property type="entry name" value="HAD-like"/>
    <property type="match status" value="1"/>
</dbReference>
<dbReference type="PANTHER" id="PTHR21485">
    <property type="entry name" value="HAD SUPERFAMILY MEMBERS CMAS AND KDSC"/>
    <property type="match status" value="1"/>
</dbReference>
<dbReference type="SFLD" id="SFLDG01136">
    <property type="entry name" value="C1.6:_Phosphoserine_Phosphatas"/>
    <property type="match status" value="1"/>
</dbReference>
<gene>
    <name evidence="12" type="ORF">SAMN05216402_0473</name>
</gene>
<evidence type="ECO:0000256" key="8">
    <source>
        <dbReference type="ARBA" id="ARBA00022801"/>
    </source>
</evidence>
<keyword evidence="7" id="KW-0479">Metal-binding</keyword>
<dbReference type="InterPro" id="IPR006549">
    <property type="entry name" value="HAD-SF_hydro_IIIA"/>
</dbReference>
<keyword evidence="10" id="KW-0448">Lipopolysaccharide biosynthesis</keyword>
<dbReference type="SFLD" id="SFLDG01138">
    <property type="entry name" value="C1.6.2:_Deoxy-d-mannose-octulo"/>
    <property type="match status" value="1"/>
</dbReference>
<accession>A0ABY0T6L7</accession>
<keyword evidence="9" id="KW-0460">Magnesium</keyword>
<dbReference type="EC" id="3.1.3.45" evidence="5"/>
<dbReference type="InterPro" id="IPR036412">
    <property type="entry name" value="HAD-like_sf"/>
</dbReference>
<dbReference type="InterPro" id="IPR023214">
    <property type="entry name" value="HAD_sf"/>
</dbReference>
<dbReference type="NCBIfam" id="TIGR01670">
    <property type="entry name" value="KdsC-phosphatas"/>
    <property type="match status" value="1"/>
</dbReference>
<keyword evidence="13" id="KW-1185">Reference proteome</keyword>
<dbReference type="Pfam" id="PF00702">
    <property type="entry name" value="Hydrolase"/>
    <property type="match status" value="1"/>
</dbReference>
<evidence type="ECO:0000256" key="2">
    <source>
        <dbReference type="ARBA" id="ARBA00001946"/>
    </source>
</evidence>
<dbReference type="RefSeq" id="WP_074630619.1">
    <property type="nucleotide sequence ID" value="NZ_FNKY01000001.1"/>
</dbReference>
<evidence type="ECO:0000313" key="13">
    <source>
        <dbReference type="Proteomes" id="UP000183471"/>
    </source>
</evidence>
<name>A0ABY0T6L7_9PROT</name>
<dbReference type="CDD" id="cd01630">
    <property type="entry name" value="HAD_KDO-like"/>
    <property type="match status" value="1"/>
</dbReference>
<proteinExistence type="inferred from homology"/>
<comment type="cofactor">
    <cofactor evidence="2">
        <name>Mg(2+)</name>
        <dbReference type="ChEBI" id="CHEBI:18420"/>
    </cofactor>
</comment>
<dbReference type="Gene3D" id="3.40.50.1000">
    <property type="entry name" value="HAD superfamily/HAD-like"/>
    <property type="match status" value="1"/>
</dbReference>
<dbReference type="PANTHER" id="PTHR21485:SF6">
    <property type="entry name" value="N-ACYLNEURAMINATE CYTIDYLYLTRANSFERASE-RELATED"/>
    <property type="match status" value="1"/>
</dbReference>
<evidence type="ECO:0000256" key="7">
    <source>
        <dbReference type="ARBA" id="ARBA00022723"/>
    </source>
</evidence>
<dbReference type="PIRSF" id="PIRSF006118">
    <property type="entry name" value="KDO8-P_Ptase"/>
    <property type="match status" value="1"/>
</dbReference>
<comment type="similarity">
    <text evidence="3">Belongs to the KdsC family.</text>
</comment>
<comment type="subunit">
    <text evidence="4">Homotetramer.</text>
</comment>
<sequence length="174" mass="18885">MQHILERAKKIRAVVFDVDGVLTDGSLYLTDSGEEMKAFNSHDGHGIKMLKASGINIALITGRESRCVALKAKDWGITLVYQGAKVKLPAFEALLQKLELDASACAYVGDDLIDLPVMLRCGLAICVPAAPALVKRHAHYVTCLEGGRGAVREICEMIMQAQDTLDAQLATYLK</sequence>
<dbReference type="NCBIfam" id="NF007019">
    <property type="entry name" value="PRK09484.1"/>
    <property type="match status" value="1"/>
</dbReference>
<evidence type="ECO:0000256" key="6">
    <source>
        <dbReference type="ARBA" id="ARBA00020092"/>
    </source>
</evidence>
<dbReference type="SFLD" id="SFLDS00003">
    <property type="entry name" value="Haloacid_Dehalogenase"/>
    <property type="match status" value="1"/>
</dbReference>
<evidence type="ECO:0000256" key="3">
    <source>
        <dbReference type="ARBA" id="ARBA00005893"/>
    </source>
</evidence>
<keyword evidence="8" id="KW-0378">Hydrolase</keyword>
<evidence type="ECO:0000256" key="1">
    <source>
        <dbReference type="ARBA" id="ARBA00000898"/>
    </source>
</evidence>
<evidence type="ECO:0000313" key="12">
    <source>
        <dbReference type="EMBL" id="SDQ34335.1"/>
    </source>
</evidence>
<organism evidence="12 13">
    <name type="scientific">Nitrosospira multiformis</name>
    <dbReference type="NCBI Taxonomy" id="1231"/>
    <lineage>
        <taxon>Bacteria</taxon>
        <taxon>Pseudomonadati</taxon>
        <taxon>Pseudomonadota</taxon>
        <taxon>Betaproteobacteria</taxon>
        <taxon>Nitrosomonadales</taxon>
        <taxon>Nitrosomonadaceae</taxon>
        <taxon>Nitrosospira</taxon>
    </lineage>
</organism>